<feature type="region of interest" description="Disordered" evidence="1">
    <location>
        <begin position="142"/>
        <end position="167"/>
    </location>
</feature>
<keyword evidence="3" id="KW-1185">Reference proteome</keyword>
<evidence type="ECO:0000313" key="3">
    <source>
        <dbReference type="Proteomes" id="UP000799770"/>
    </source>
</evidence>
<proteinExistence type="predicted"/>
<protein>
    <submittedName>
        <fullName evidence="2">Uncharacterized protein</fullName>
    </submittedName>
</protein>
<gene>
    <name evidence="2" type="ORF">BDV96DRAFT_689616</name>
</gene>
<sequence>MDSTAAPREDTSRLVRTPLQGSTAKQEHTSSKVVRLSGKRCDLLDVMRASTTGTGPLFTVRMPPPGLGAFDIDIVFVKARHTTAFAAKYPSSRANIGGVELQVVTGDASGVTNIEETNSYGMSRTFDVLRVPNANGNVFETPWPIPKGQSKQRATLTSSSSGAMDSH</sequence>
<reference evidence="2" key="1">
    <citation type="journal article" date="2020" name="Stud. Mycol.">
        <title>101 Dothideomycetes genomes: a test case for predicting lifestyles and emergence of pathogens.</title>
        <authorList>
            <person name="Haridas S."/>
            <person name="Albert R."/>
            <person name="Binder M."/>
            <person name="Bloem J."/>
            <person name="Labutti K."/>
            <person name="Salamov A."/>
            <person name="Andreopoulos B."/>
            <person name="Baker S."/>
            <person name="Barry K."/>
            <person name="Bills G."/>
            <person name="Bluhm B."/>
            <person name="Cannon C."/>
            <person name="Castanera R."/>
            <person name="Culley D."/>
            <person name="Daum C."/>
            <person name="Ezra D."/>
            <person name="Gonzalez J."/>
            <person name="Henrissat B."/>
            <person name="Kuo A."/>
            <person name="Liang C."/>
            <person name="Lipzen A."/>
            <person name="Lutzoni F."/>
            <person name="Magnuson J."/>
            <person name="Mondo S."/>
            <person name="Nolan M."/>
            <person name="Ohm R."/>
            <person name="Pangilinan J."/>
            <person name="Park H.-J."/>
            <person name="Ramirez L."/>
            <person name="Alfaro M."/>
            <person name="Sun H."/>
            <person name="Tritt A."/>
            <person name="Yoshinaga Y."/>
            <person name="Zwiers L.-H."/>
            <person name="Turgeon B."/>
            <person name="Goodwin S."/>
            <person name="Spatafora J."/>
            <person name="Crous P."/>
            <person name="Grigoriev I."/>
        </authorList>
    </citation>
    <scope>NUCLEOTIDE SEQUENCE</scope>
    <source>
        <strain evidence="2">CBS 627.86</strain>
    </source>
</reference>
<dbReference type="EMBL" id="ML977331">
    <property type="protein sequence ID" value="KAF2112335.1"/>
    <property type="molecule type" value="Genomic_DNA"/>
</dbReference>
<dbReference type="AlphaFoldDB" id="A0A6A5YYV2"/>
<feature type="region of interest" description="Disordered" evidence="1">
    <location>
        <begin position="1"/>
        <end position="31"/>
    </location>
</feature>
<evidence type="ECO:0000256" key="1">
    <source>
        <dbReference type="SAM" id="MobiDB-lite"/>
    </source>
</evidence>
<organism evidence="2 3">
    <name type="scientific">Lophiotrema nucula</name>
    <dbReference type="NCBI Taxonomy" id="690887"/>
    <lineage>
        <taxon>Eukaryota</taxon>
        <taxon>Fungi</taxon>
        <taxon>Dikarya</taxon>
        <taxon>Ascomycota</taxon>
        <taxon>Pezizomycotina</taxon>
        <taxon>Dothideomycetes</taxon>
        <taxon>Pleosporomycetidae</taxon>
        <taxon>Pleosporales</taxon>
        <taxon>Lophiotremataceae</taxon>
        <taxon>Lophiotrema</taxon>
    </lineage>
</organism>
<dbReference type="Proteomes" id="UP000799770">
    <property type="component" value="Unassembled WGS sequence"/>
</dbReference>
<name>A0A6A5YYV2_9PLEO</name>
<evidence type="ECO:0000313" key="2">
    <source>
        <dbReference type="EMBL" id="KAF2112335.1"/>
    </source>
</evidence>
<feature type="compositionally biased region" description="Polar residues" evidence="1">
    <location>
        <begin position="149"/>
        <end position="167"/>
    </location>
</feature>
<accession>A0A6A5YYV2</accession>